<dbReference type="SUPFAM" id="SSF46894">
    <property type="entry name" value="C-terminal effector domain of the bipartite response regulators"/>
    <property type="match status" value="1"/>
</dbReference>
<organism evidence="2 3">
    <name type="scientific">Acrocarpospora pleiomorpha</name>
    <dbReference type="NCBI Taxonomy" id="90975"/>
    <lineage>
        <taxon>Bacteria</taxon>
        <taxon>Bacillati</taxon>
        <taxon>Actinomycetota</taxon>
        <taxon>Actinomycetes</taxon>
        <taxon>Streptosporangiales</taxon>
        <taxon>Streptosporangiaceae</taxon>
        <taxon>Acrocarpospora</taxon>
    </lineage>
</organism>
<dbReference type="EMBL" id="BLAF01000107">
    <property type="protein sequence ID" value="GES27034.1"/>
    <property type="molecule type" value="Genomic_DNA"/>
</dbReference>
<evidence type="ECO:0000313" key="2">
    <source>
        <dbReference type="EMBL" id="GES27034.1"/>
    </source>
</evidence>
<dbReference type="Proteomes" id="UP000377595">
    <property type="component" value="Unassembled WGS sequence"/>
</dbReference>
<evidence type="ECO:0000313" key="3">
    <source>
        <dbReference type="Proteomes" id="UP000377595"/>
    </source>
</evidence>
<dbReference type="InterPro" id="IPR016032">
    <property type="entry name" value="Sig_transdc_resp-reg_C-effctor"/>
</dbReference>
<dbReference type="CDD" id="cd06170">
    <property type="entry name" value="LuxR_C_like"/>
    <property type="match status" value="1"/>
</dbReference>
<dbReference type="InterPro" id="IPR000792">
    <property type="entry name" value="Tscrpt_reg_LuxR_C"/>
</dbReference>
<feature type="domain" description="HTH luxR-type" evidence="1">
    <location>
        <begin position="281"/>
        <end position="330"/>
    </location>
</feature>
<keyword evidence="3" id="KW-1185">Reference proteome</keyword>
<gene>
    <name evidence="2" type="ORF">Aple_099330</name>
</gene>
<dbReference type="Gene3D" id="1.10.10.10">
    <property type="entry name" value="Winged helix-like DNA-binding domain superfamily/Winged helix DNA-binding domain"/>
    <property type="match status" value="2"/>
</dbReference>
<protein>
    <recommendedName>
        <fullName evidence="1">HTH luxR-type domain-containing protein</fullName>
    </recommendedName>
</protein>
<dbReference type="GO" id="GO:0003677">
    <property type="term" value="F:DNA binding"/>
    <property type="evidence" value="ECO:0007669"/>
    <property type="project" value="InterPro"/>
</dbReference>
<dbReference type="GO" id="GO:0006355">
    <property type="term" value="P:regulation of DNA-templated transcription"/>
    <property type="evidence" value="ECO:0007669"/>
    <property type="project" value="InterPro"/>
</dbReference>
<evidence type="ECO:0000259" key="1">
    <source>
        <dbReference type="SMART" id="SM00421"/>
    </source>
</evidence>
<dbReference type="OrthoDB" id="5932488at2"/>
<dbReference type="SMART" id="SM00421">
    <property type="entry name" value="HTH_LUXR"/>
    <property type="match status" value="1"/>
</dbReference>
<reference evidence="2 3" key="1">
    <citation type="submission" date="2019-10" db="EMBL/GenBank/DDBJ databases">
        <title>Whole genome shotgun sequence of Acrocarpospora pleiomorpha NBRC 16267.</title>
        <authorList>
            <person name="Ichikawa N."/>
            <person name="Kimura A."/>
            <person name="Kitahashi Y."/>
            <person name="Komaki H."/>
            <person name="Oguchi A."/>
        </authorList>
    </citation>
    <scope>NUCLEOTIDE SEQUENCE [LARGE SCALE GENOMIC DNA]</scope>
    <source>
        <strain evidence="2 3">NBRC 16267</strain>
    </source>
</reference>
<dbReference type="AlphaFoldDB" id="A0A5M3Y180"/>
<dbReference type="Pfam" id="PF00196">
    <property type="entry name" value="GerE"/>
    <property type="match status" value="1"/>
</dbReference>
<dbReference type="PANTHER" id="PTHR34293:SF1">
    <property type="entry name" value="HTH-TYPE TRANSCRIPTIONAL REGULATOR TRMBL2"/>
    <property type="match status" value="1"/>
</dbReference>
<dbReference type="RefSeq" id="WP_155351713.1">
    <property type="nucleotide sequence ID" value="NZ_BAAAHM010000006.1"/>
</dbReference>
<sequence>MRTTRTRAGEPSADPLAQLGLSPAQTALYTAVLRLHRAGLSEIAEAADTPPEEIEGELAGLVRLGAVHEQAGEYLARHPAAAIGRLIAARLDRLAEESRQIDEALASIDGLTDQYDAGRDHQTETFPIEFVSGADELYESIVGLALQSPPADLVSAIPDQRTMNDFVQKYADPWIKALDDGLLSARAVVPAESLAVPGVKEALERLTQAGAGIRVLDRVPSWFFALGRDAAGLPADWGGSMPGSAYNCYLVRAPSVVDALRALFDALWARATPVRYPPGAVQVLRLASQGLCDDTIARLLNLSVRTVRTRFAEAMTELGVQSRFQAGVEATRRGWL</sequence>
<name>A0A5M3Y180_9ACTN</name>
<dbReference type="InterPro" id="IPR036388">
    <property type="entry name" value="WH-like_DNA-bd_sf"/>
</dbReference>
<dbReference type="PANTHER" id="PTHR34293">
    <property type="entry name" value="HTH-TYPE TRANSCRIPTIONAL REGULATOR TRMBL2"/>
    <property type="match status" value="1"/>
</dbReference>
<dbReference type="InterPro" id="IPR051797">
    <property type="entry name" value="TrmB-like"/>
</dbReference>
<accession>A0A5M3Y180</accession>
<proteinExistence type="predicted"/>
<comment type="caution">
    <text evidence="2">The sequence shown here is derived from an EMBL/GenBank/DDBJ whole genome shotgun (WGS) entry which is preliminary data.</text>
</comment>